<dbReference type="RefSeq" id="WP_343993311.1">
    <property type="nucleotide sequence ID" value="NZ_BAAANB010000021.1"/>
</dbReference>
<proteinExistence type="predicted"/>
<gene>
    <name evidence="1" type="ORF">GCM10009740_32980</name>
</gene>
<evidence type="ECO:0000313" key="2">
    <source>
        <dbReference type="Proteomes" id="UP001501285"/>
    </source>
</evidence>
<dbReference type="EMBL" id="BAAANB010000021">
    <property type="protein sequence ID" value="GAA2038218.1"/>
    <property type="molecule type" value="Genomic_DNA"/>
</dbReference>
<reference evidence="1 2" key="1">
    <citation type="journal article" date="2019" name="Int. J. Syst. Evol. Microbiol.">
        <title>The Global Catalogue of Microorganisms (GCM) 10K type strain sequencing project: providing services to taxonomists for standard genome sequencing and annotation.</title>
        <authorList>
            <consortium name="The Broad Institute Genomics Platform"/>
            <consortium name="The Broad Institute Genome Sequencing Center for Infectious Disease"/>
            <person name="Wu L."/>
            <person name="Ma J."/>
        </authorList>
    </citation>
    <scope>NUCLEOTIDE SEQUENCE [LARGE SCALE GENOMIC DNA]</scope>
    <source>
        <strain evidence="1 2">JCM 14283</strain>
    </source>
</reference>
<dbReference type="Proteomes" id="UP001501285">
    <property type="component" value="Unassembled WGS sequence"/>
</dbReference>
<evidence type="ECO:0008006" key="3">
    <source>
        <dbReference type="Google" id="ProtNLM"/>
    </source>
</evidence>
<evidence type="ECO:0000313" key="1">
    <source>
        <dbReference type="EMBL" id="GAA2038218.1"/>
    </source>
</evidence>
<accession>A0ABN2UQC5</accession>
<sequence>MAVCDMCGNDYDRSFTITRDDRSRTYDSLECAITDWAPACGNCGCRVLGHGIEVDEAVFCCRHCADAARRGRGRHSGRPSS</sequence>
<organism evidence="1 2">
    <name type="scientific">Terrabacter terrae</name>
    <dbReference type="NCBI Taxonomy" id="318434"/>
    <lineage>
        <taxon>Bacteria</taxon>
        <taxon>Bacillati</taxon>
        <taxon>Actinomycetota</taxon>
        <taxon>Actinomycetes</taxon>
        <taxon>Micrococcales</taxon>
        <taxon>Intrasporangiaceae</taxon>
        <taxon>Terrabacter</taxon>
    </lineage>
</organism>
<protein>
    <recommendedName>
        <fullName evidence="3">Prokaryotic metallothionein</fullName>
    </recommendedName>
</protein>
<comment type="caution">
    <text evidence="1">The sequence shown here is derived from an EMBL/GenBank/DDBJ whole genome shotgun (WGS) entry which is preliminary data.</text>
</comment>
<keyword evidence="2" id="KW-1185">Reference proteome</keyword>
<name>A0ABN2UQC5_9MICO</name>